<dbReference type="Proteomes" id="UP000024635">
    <property type="component" value="Unassembled WGS sequence"/>
</dbReference>
<accession>A0A016WLV1</accession>
<reference evidence="2" key="1">
    <citation type="journal article" date="2015" name="Nat. Genet.">
        <title>The genome and transcriptome of the zoonotic hookworm Ancylostoma ceylanicum identify infection-specific gene families.</title>
        <authorList>
            <person name="Schwarz E.M."/>
            <person name="Hu Y."/>
            <person name="Antoshechkin I."/>
            <person name="Miller M.M."/>
            <person name="Sternberg P.W."/>
            <person name="Aroian R.V."/>
        </authorList>
    </citation>
    <scope>NUCLEOTIDE SEQUENCE</scope>
    <source>
        <strain evidence="2">HY135</strain>
    </source>
</reference>
<sequence length="104" mass="12552">MSHLLWNISCELVRGCLDAFRGLWFVSQLDKDEEYVVVNSAPRAAPKTVMQQRREQRGTVARPAERIYRRRERVWKRYVQLVYLSKFVRLGSFLYRELQNLKQF</sequence>
<protein>
    <submittedName>
        <fullName evidence="1">Uncharacterized protein</fullName>
    </submittedName>
</protein>
<evidence type="ECO:0000313" key="2">
    <source>
        <dbReference type="Proteomes" id="UP000024635"/>
    </source>
</evidence>
<organism evidence="1 2">
    <name type="scientific">Ancylostoma ceylanicum</name>
    <dbReference type="NCBI Taxonomy" id="53326"/>
    <lineage>
        <taxon>Eukaryota</taxon>
        <taxon>Metazoa</taxon>
        <taxon>Ecdysozoa</taxon>
        <taxon>Nematoda</taxon>
        <taxon>Chromadorea</taxon>
        <taxon>Rhabditida</taxon>
        <taxon>Rhabditina</taxon>
        <taxon>Rhabditomorpha</taxon>
        <taxon>Strongyloidea</taxon>
        <taxon>Ancylostomatidae</taxon>
        <taxon>Ancylostomatinae</taxon>
        <taxon>Ancylostoma</taxon>
    </lineage>
</organism>
<evidence type="ECO:0000313" key="1">
    <source>
        <dbReference type="EMBL" id="EYC40615.1"/>
    </source>
</evidence>
<dbReference type="OrthoDB" id="266518at2759"/>
<dbReference type="EMBL" id="JARK01000204">
    <property type="protein sequence ID" value="EYC40615.1"/>
    <property type="molecule type" value="Genomic_DNA"/>
</dbReference>
<proteinExistence type="predicted"/>
<dbReference type="AlphaFoldDB" id="A0A016WLV1"/>
<keyword evidence="2" id="KW-1185">Reference proteome</keyword>
<gene>
    <name evidence="1" type="primary">Acey_s0604.g551</name>
    <name evidence="1" type="ORF">Y032_0604g551</name>
</gene>
<comment type="caution">
    <text evidence="1">The sequence shown here is derived from an EMBL/GenBank/DDBJ whole genome shotgun (WGS) entry which is preliminary data.</text>
</comment>
<name>A0A016WLV1_9BILA</name>